<gene>
    <name evidence="2" type="ORF">BZL29_4092</name>
</gene>
<dbReference type="AlphaFoldDB" id="A0A1V3X7R2"/>
<comment type="caution">
    <text evidence="2">The sequence shown here is derived from an EMBL/GenBank/DDBJ whole genome shotgun (WGS) entry which is preliminary data.</text>
</comment>
<evidence type="ECO:0000313" key="2">
    <source>
        <dbReference type="EMBL" id="OOK74511.1"/>
    </source>
</evidence>
<sequence length="68" mass="7374">MARPKNSFAATSPRWPSPLGHPSITACDNPAVTGIQPVAVKRIFASAYGERSKNFAFSEKQTTTKKHS</sequence>
<dbReference type="PROSITE" id="PS51257">
    <property type="entry name" value="PROKAR_LIPOPROTEIN"/>
    <property type="match status" value="1"/>
</dbReference>
<proteinExistence type="predicted"/>
<evidence type="ECO:0000313" key="3">
    <source>
        <dbReference type="Proteomes" id="UP000188532"/>
    </source>
</evidence>
<reference evidence="2 3" key="1">
    <citation type="submission" date="2017-02" db="EMBL/GenBank/DDBJ databases">
        <title>Complete genome sequences of Mycobacterium kansasii strains isolated from rhesus macaques.</title>
        <authorList>
            <person name="Panda A."/>
            <person name="Nagaraj S."/>
            <person name="Zhao X."/>
            <person name="Tettelin H."/>
            <person name="Detolla L.J."/>
        </authorList>
    </citation>
    <scope>NUCLEOTIDE SEQUENCE [LARGE SCALE GENOMIC DNA]</scope>
    <source>
        <strain evidence="2 3">11-3469</strain>
    </source>
</reference>
<dbReference type="EMBL" id="MVBN01000004">
    <property type="protein sequence ID" value="OOK74511.1"/>
    <property type="molecule type" value="Genomic_DNA"/>
</dbReference>
<name>A0A1V3X7R2_MYCKA</name>
<protein>
    <submittedName>
        <fullName evidence="2">Uncharacterized protein</fullName>
    </submittedName>
</protein>
<feature type="region of interest" description="Disordered" evidence="1">
    <location>
        <begin position="1"/>
        <end position="22"/>
    </location>
</feature>
<accession>A0A1V3X7R2</accession>
<organism evidence="2 3">
    <name type="scientific">Mycobacterium kansasii</name>
    <dbReference type="NCBI Taxonomy" id="1768"/>
    <lineage>
        <taxon>Bacteria</taxon>
        <taxon>Bacillati</taxon>
        <taxon>Actinomycetota</taxon>
        <taxon>Actinomycetes</taxon>
        <taxon>Mycobacteriales</taxon>
        <taxon>Mycobacteriaceae</taxon>
        <taxon>Mycobacterium</taxon>
    </lineage>
</organism>
<evidence type="ECO:0000256" key="1">
    <source>
        <dbReference type="SAM" id="MobiDB-lite"/>
    </source>
</evidence>
<dbReference type="Proteomes" id="UP000188532">
    <property type="component" value="Unassembled WGS sequence"/>
</dbReference>